<dbReference type="PROSITE" id="PS51257">
    <property type="entry name" value="PROKAR_LIPOPROTEIN"/>
    <property type="match status" value="1"/>
</dbReference>
<protein>
    <recommendedName>
        <fullName evidence="2">HNH nuclease domain-containing protein</fullName>
    </recommendedName>
</protein>
<keyword evidence="4" id="KW-1185">Reference proteome</keyword>
<dbReference type="Proteomes" id="UP000886523">
    <property type="component" value="Unassembled WGS sequence"/>
</dbReference>
<evidence type="ECO:0000256" key="1">
    <source>
        <dbReference type="SAM" id="MobiDB-lite"/>
    </source>
</evidence>
<evidence type="ECO:0000313" key="3">
    <source>
        <dbReference type="EMBL" id="KAF9513931.1"/>
    </source>
</evidence>
<evidence type="ECO:0000259" key="2">
    <source>
        <dbReference type="Pfam" id="PF13391"/>
    </source>
</evidence>
<comment type="caution">
    <text evidence="3">The sequence shown here is derived from an EMBL/GenBank/DDBJ whole genome shotgun (WGS) entry which is preliminary data.</text>
</comment>
<proteinExistence type="predicted"/>
<evidence type="ECO:0000313" key="4">
    <source>
        <dbReference type="Proteomes" id="UP000886523"/>
    </source>
</evidence>
<dbReference type="InterPro" id="IPR003615">
    <property type="entry name" value="HNH_nuc"/>
</dbReference>
<organism evidence="3 4">
    <name type="scientific">Hydnum rufescens UP504</name>
    <dbReference type="NCBI Taxonomy" id="1448309"/>
    <lineage>
        <taxon>Eukaryota</taxon>
        <taxon>Fungi</taxon>
        <taxon>Dikarya</taxon>
        <taxon>Basidiomycota</taxon>
        <taxon>Agaricomycotina</taxon>
        <taxon>Agaricomycetes</taxon>
        <taxon>Cantharellales</taxon>
        <taxon>Hydnaceae</taxon>
        <taxon>Hydnum</taxon>
    </lineage>
</organism>
<feature type="compositionally biased region" description="Polar residues" evidence="1">
    <location>
        <begin position="150"/>
        <end position="160"/>
    </location>
</feature>
<accession>A0A9P6B038</accession>
<reference evidence="3" key="1">
    <citation type="journal article" date="2020" name="Nat. Commun.">
        <title>Large-scale genome sequencing of mycorrhizal fungi provides insights into the early evolution of symbiotic traits.</title>
        <authorList>
            <person name="Miyauchi S."/>
            <person name="Kiss E."/>
            <person name="Kuo A."/>
            <person name="Drula E."/>
            <person name="Kohler A."/>
            <person name="Sanchez-Garcia M."/>
            <person name="Morin E."/>
            <person name="Andreopoulos B."/>
            <person name="Barry K.W."/>
            <person name="Bonito G."/>
            <person name="Buee M."/>
            <person name="Carver A."/>
            <person name="Chen C."/>
            <person name="Cichocki N."/>
            <person name="Clum A."/>
            <person name="Culley D."/>
            <person name="Crous P.W."/>
            <person name="Fauchery L."/>
            <person name="Girlanda M."/>
            <person name="Hayes R.D."/>
            <person name="Keri Z."/>
            <person name="LaButti K."/>
            <person name="Lipzen A."/>
            <person name="Lombard V."/>
            <person name="Magnuson J."/>
            <person name="Maillard F."/>
            <person name="Murat C."/>
            <person name="Nolan M."/>
            <person name="Ohm R.A."/>
            <person name="Pangilinan J."/>
            <person name="Pereira M.F."/>
            <person name="Perotto S."/>
            <person name="Peter M."/>
            <person name="Pfister S."/>
            <person name="Riley R."/>
            <person name="Sitrit Y."/>
            <person name="Stielow J.B."/>
            <person name="Szollosi G."/>
            <person name="Zifcakova L."/>
            <person name="Stursova M."/>
            <person name="Spatafora J.W."/>
            <person name="Tedersoo L."/>
            <person name="Vaario L.M."/>
            <person name="Yamada A."/>
            <person name="Yan M."/>
            <person name="Wang P."/>
            <person name="Xu J."/>
            <person name="Bruns T."/>
            <person name="Baldrian P."/>
            <person name="Vilgalys R."/>
            <person name="Dunand C."/>
            <person name="Henrissat B."/>
            <person name="Grigoriev I.V."/>
            <person name="Hibbett D."/>
            <person name="Nagy L.G."/>
            <person name="Martin F.M."/>
        </authorList>
    </citation>
    <scope>NUCLEOTIDE SEQUENCE</scope>
    <source>
        <strain evidence="3">UP504</strain>
    </source>
</reference>
<dbReference type="AlphaFoldDB" id="A0A9P6B038"/>
<feature type="domain" description="HNH nuclease" evidence="2">
    <location>
        <begin position="168"/>
        <end position="264"/>
    </location>
</feature>
<gene>
    <name evidence="3" type="ORF">BS47DRAFT_905467</name>
</gene>
<dbReference type="EMBL" id="MU128966">
    <property type="protein sequence ID" value="KAF9513931.1"/>
    <property type="molecule type" value="Genomic_DNA"/>
</dbReference>
<feature type="compositionally biased region" description="Low complexity" evidence="1">
    <location>
        <begin position="138"/>
        <end position="149"/>
    </location>
</feature>
<sequence length="281" mass="31008">MNSAIYRLQGDRDIHIWDDSSGVPVIVAGCIVQPSLTFRVLYSWLGAVLVIPMSSSAGSAPEAWYLVRARLPVSPMHPVEVDPQLQPIPHTNSLVPKGHFVIRIFRRQAQGPPTYLRVPSVRLAQFLARKRAPSRPNSSTTSLGSPSDSQTQRSQVFRNNVRQRDGQCRITGTHPGTIPTLSGGTLGLNYTGLQAAHIFPLAYAHRTEPTFPGELPHYDQFRLLWDDGVITSPQDAHAIADSAPNGILLRSDIHLFFDDYQFAFLVPLDPDTPIPSHPMAV</sequence>
<name>A0A9P6B038_9AGAM</name>
<feature type="region of interest" description="Disordered" evidence="1">
    <location>
        <begin position="129"/>
        <end position="175"/>
    </location>
</feature>
<dbReference type="OrthoDB" id="2142759at2759"/>
<dbReference type="Pfam" id="PF13391">
    <property type="entry name" value="HNH_2"/>
    <property type="match status" value="1"/>
</dbReference>